<dbReference type="Proteomes" id="UP000036261">
    <property type="component" value="Unassembled WGS sequence"/>
</dbReference>
<name>A0A0J7IEL0_9FLAO</name>
<dbReference type="PATRIC" id="fig|558151.6.peg.1819"/>
<dbReference type="GO" id="GO:0009055">
    <property type="term" value="F:electron transfer activity"/>
    <property type="evidence" value="ECO:0007669"/>
    <property type="project" value="TreeGrafter"/>
</dbReference>
<gene>
    <name evidence="3" type="ORF">ACM46_08675</name>
</gene>
<dbReference type="InterPro" id="IPR029039">
    <property type="entry name" value="Flavoprotein-like_sf"/>
</dbReference>
<dbReference type="AlphaFoldDB" id="A0A0J7IEL0"/>
<accession>A0A0J7IEL0</accession>
<reference evidence="3 4" key="1">
    <citation type="journal article" date="2013" name="Int. J. Syst. Evol. Microbiol.">
        <title>Chryseobacterium angstadtii sp. nov., isolated from a newt tank.</title>
        <authorList>
            <person name="Kirk K.E."/>
            <person name="Hoffman J.A."/>
            <person name="Smith K.A."/>
            <person name="Strahan B.L."/>
            <person name="Failor K.C."/>
            <person name="Krebs J.E."/>
            <person name="Gale A.N."/>
            <person name="Do T.D."/>
            <person name="Sontag T.C."/>
            <person name="Batties A.M."/>
            <person name="Mistiszyn K."/>
            <person name="Newman J.D."/>
        </authorList>
    </citation>
    <scope>NUCLEOTIDE SEQUENCE [LARGE SCALE GENOMIC DNA]</scope>
    <source>
        <strain evidence="3 4">KM</strain>
    </source>
</reference>
<sequence>MKTLIIVIHPDIEKSVINKRWMDELKKYPEKYTVHSLYEVYPDEKIDVAREQELMESYDKIIFQFPFYWFSSPPLLKKWFDEVLLYGWAYGSKSGYRLGGKKMSLAVSAGIDEEGYSVAGKYKYTMNEFFRPYELTFDYIKADYKEPFVYYGIENDPPDEWIERSVPMYLEYLDGL</sequence>
<dbReference type="GO" id="GO:0003955">
    <property type="term" value="F:NAD(P)H dehydrogenase (quinone) activity"/>
    <property type="evidence" value="ECO:0007669"/>
    <property type="project" value="TreeGrafter"/>
</dbReference>
<dbReference type="InterPro" id="IPR046980">
    <property type="entry name" value="KefG/KefF"/>
</dbReference>
<dbReference type="OrthoDB" id="652200at2"/>
<dbReference type="GO" id="GO:0010181">
    <property type="term" value="F:FMN binding"/>
    <property type="evidence" value="ECO:0007669"/>
    <property type="project" value="TreeGrafter"/>
</dbReference>
<evidence type="ECO:0000259" key="2">
    <source>
        <dbReference type="Pfam" id="PF02525"/>
    </source>
</evidence>
<proteinExistence type="predicted"/>
<dbReference type="PANTHER" id="PTHR47307">
    <property type="entry name" value="GLUTATHIONE-REGULATED POTASSIUM-EFFLUX SYSTEM ANCILLARY PROTEIN KEFG"/>
    <property type="match status" value="1"/>
</dbReference>
<dbReference type="Gene3D" id="3.40.50.360">
    <property type="match status" value="1"/>
</dbReference>
<evidence type="ECO:0000313" key="4">
    <source>
        <dbReference type="Proteomes" id="UP000036261"/>
    </source>
</evidence>
<feature type="domain" description="Flavodoxin-like fold" evidence="2">
    <location>
        <begin position="1"/>
        <end position="158"/>
    </location>
</feature>
<dbReference type="InterPro" id="IPR003680">
    <property type="entry name" value="Flavodoxin_fold"/>
</dbReference>
<evidence type="ECO:0000256" key="1">
    <source>
        <dbReference type="ARBA" id="ARBA00023002"/>
    </source>
</evidence>
<dbReference type="PANTHER" id="PTHR47307:SF1">
    <property type="entry name" value="GLUTATHIONE-REGULATED POTASSIUM-EFFLUX SYSTEM ANCILLARY PROTEIN KEFG"/>
    <property type="match status" value="1"/>
</dbReference>
<keyword evidence="1" id="KW-0560">Oxidoreductase</keyword>
<dbReference type="STRING" id="558151.ACM46_08675"/>
<dbReference type="EMBL" id="LFND01000003">
    <property type="protein sequence ID" value="KMQ64356.1"/>
    <property type="molecule type" value="Genomic_DNA"/>
</dbReference>
<comment type="caution">
    <text evidence="3">The sequence shown here is derived from an EMBL/GenBank/DDBJ whole genome shotgun (WGS) entry which is preliminary data.</text>
</comment>
<keyword evidence="4" id="KW-1185">Reference proteome</keyword>
<organism evidence="3 4">
    <name type="scientific">Chryseobacterium angstadtii</name>
    <dbReference type="NCBI Taxonomy" id="558151"/>
    <lineage>
        <taxon>Bacteria</taxon>
        <taxon>Pseudomonadati</taxon>
        <taxon>Bacteroidota</taxon>
        <taxon>Flavobacteriia</taxon>
        <taxon>Flavobacteriales</taxon>
        <taxon>Weeksellaceae</taxon>
        <taxon>Chryseobacterium group</taxon>
        <taxon>Chryseobacterium</taxon>
    </lineage>
</organism>
<dbReference type="SUPFAM" id="SSF52218">
    <property type="entry name" value="Flavoproteins"/>
    <property type="match status" value="1"/>
</dbReference>
<protein>
    <submittedName>
        <fullName evidence="3">NAD(P)H oxidoreductase</fullName>
    </submittedName>
</protein>
<evidence type="ECO:0000313" key="3">
    <source>
        <dbReference type="EMBL" id="KMQ64356.1"/>
    </source>
</evidence>
<dbReference type="Pfam" id="PF02525">
    <property type="entry name" value="Flavodoxin_2"/>
    <property type="match status" value="1"/>
</dbReference>
<dbReference type="RefSeq" id="WP_048506262.1">
    <property type="nucleotide sequence ID" value="NZ_LFND01000003.1"/>
</dbReference>